<dbReference type="Pfam" id="PF11845">
    <property type="entry name" value="Tll0287-like"/>
    <property type="match status" value="1"/>
</dbReference>
<protein>
    <recommendedName>
        <fullName evidence="1">Tll0287-like domain-containing protein</fullName>
    </recommendedName>
</protein>
<dbReference type="InterPro" id="IPR021796">
    <property type="entry name" value="Tll0287-like_dom"/>
</dbReference>
<evidence type="ECO:0000313" key="2">
    <source>
        <dbReference type="EMBL" id="GGZ18355.1"/>
    </source>
</evidence>
<name>A0A918PR06_9BACT</name>
<proteinExistence type="predicted"/>
<comment type="caution">
    <text evidence="2">The sequence shown here is derived from an EMBL/GenBank/DDBJ whole genome shotgun (WGS) entry which is preliminary data.</text>
</comment>
<keyword evidence="3" id="KW-1185">Reference proteome</keyword>
<evidence type="ECO:0000313" key="3">
    <source>
        <dbReference type="Proteomes" id="UP000619457"/>
    </source>
</evidence>
<sequence length="216" mass="24321">MKYFLLFGLSMGLVACGSGEKIDRSVFEEVNQSMEVKKVNEAEILNKGIEWGNELSQKAQEQLIGQLTKAISEKGTLGALEYCNIQALPILEEVSSPKNVTIRRASNDYRNPKDKPTEEEQMILEAYEYNEENNIESKANVQEINNGEALLYTSPIKIPGKLCLQCHGNIEEDIDSATWDKIQSLYPDDQATGHEIGDLRGMWSIIIPKKELIKKL</sequence>
<dbReference type="Proteomes" id="UP000619457">
    <property type="component" value="Unassembled WGS sequence"/>
</dbReference>
<gene>
    <name evidence="2" type="ORF">GCM10007049_08130</name>
</gene>
<accession>A0A918PR06</accession>
<dbReference type="PROSITE" id="PS51257">
    <property type="entry name" value="PROKAR_LIPOPROTEIN"/>
    <property type="match status" value="1"/>
</dbReference>
<organism evidence="2 3">
    <name type="scientific">Echinicola pacifica</name>
    <dbReference type="NCBI Taxonomy" id="346377"/>
    <lineage>
        <taxon>Bacteria</taxon>
        <taxon>Pseudomonadati</taxon>
        <taxon>Bacteroidota</taxon>
        <taxon>Cytophagia</taxon>
        <taxon>Cytophagales</taxon>
        <taxon>Cyclobacteriaceae</taxon>
        <taxon>Echinicola</taxon>
    </lineage>
</organism>
<feature type="domain" description="Tll0287-like" evidence="1">
    <location>
        <begin position="63"/>
        <end position="208"/>
    </location>
</feature>
<evidence type="ECO:0000259" key="1">
    <source>
        <dbReference type="Pfam" id="PF11845"/>
    </source>
</evidence>
<reference evidence="2" key="1">
    <citation type="journal article" date="2014" name="Int. J. Syst. Evol. Microbiol.">
        <title>Complete genome sequence of Corynebacterium casei LMG S-19264T (=DSM 44701T), isolated from a smear-ripened cheese.</title>
        <authorList>
            <consortium name="US DOE Joint Genome Institute (JGI-PGF)"/>
            <person name="Walter F."/>
            <person name="Albersmeier A."/>
            <person name="Kalinowski J."/>
            <person name="Ruckert C."/>
        </authorList>
    </citation>
    <scope>NUCLEOTIDE SEQUENCE</scope>
    <source>
        <strain evidence="2">KCTC 12368</strain>
    </source>
</reference>
<dbReference type="EMBL" id="BMWX01000002">
    <property type="protein sequence ID" value="GGZ18355.1"/>
    <property type="molecule type" value="Genomic_DNA"/>
</dbReference>
<dbReference type="AlphaFoldDB" id="A0A918PR06"/>
<reference evidence="2" key="2">
    <citation type="submission" date="2020-09" db="EMBL/GenBank/DDBJ databases">
        <authorList>
            <person name="Sun Q."/>
            <person name="Kim S."/>
        </authorList>
    </citation>
    <scope>NUCLEOTIDE SEQUENCE</scope>
    <source>
        <strain evidence="2">KCTC 12368</strain>
    </source>
</reference>